<accession>A0A4Y9JRW8</accession>
<evidence type="ECO:0000313" key="1">
    <source>
        <dbReference type="EMBL" id="TFV08563.1"/>
    </source>
</evidence>
<protein>
    <submittedName>
        <fullName evidence="1">Uncharacterized protein</fullName>
    </submittedName>
</protein>
<dbReference type="AlphaFoldDB" id="A0A4Y9JRW8"/>
<name>A0A4Y9JRW8_9PAST</name>
<dbReference type="RefSeq" id="WP_135057909.1">
    <property type="nucleotide sequence ID" value="NZ_JADGLC010000023.1"/>
</dbReference>
<dbReference type="EMBL" id="SPPA01000023">
    <property type="protein sequence ID" value="TFV08563.1"/>
    <property type="molecule type" value="Genomic_DNA"/>
</dbReference>
<reference evidence="1 2" key="1">
    <citation type="submission" date="2019-03" db="EMBL/GenBank/DDBJ databases">
        <title>Diversity of the mouse oral microbiome.</title>
        <authorList>
            <person name="Joseph S."/>
            <person name="Aduse-Opoku J."/>
            <person name="Curtis M."/>
            <person name="Wade W."/>
            <person name="Hashim A."/>
        </authorList>
    </citation>
    <scope>NUCLEOTIDE SEQUENCE [LARGE SCALE GENOMIC DNA]</scope>
    <source>
        <strain evidence="1 2">WT12</strain>
    </source>
</reference>
<organism evidence="1 2">
    <name type="scientific">Muribacter muris</name>
    <dbReference type="NCBI Taxonomy" id="67855"/>
    <lineage>
        <taxon>Bacteria</taxon>
        <taxon>Pseudomonadati</taxon>
        <taxon>Pseudomonadota</taxon>
        <taxon>Gammaproteobacteria</taxon>
        <taxon>Pasteurellales</taxon>
        <taxon>Pasteurellaceae</taxon>
        <taxon>Muribacter</taxon>
    </lineage>
</organism>
<gene>
    <name evidence="1" type="ORF">E4T80_09745</name>
</gene>
<proteinExistence type="predicted"/>
<dbReference type="Proteomes" id="UP000297396">
    <property type="component" value="Unassembled WGS sequence"/>
</dbReference>
<evidence type="ECO:0000313" key="2">
    <source>
        <dbReference type="Proteomes" id="UP000297396"/>
    </source>
</evidence>
<dbReference type="OrthoDB" id="7069137at2"/>
<comment type="caution">
    <text evidence="1">The sequence shown here is derived from an EMBL/GenBank/DDBJ whole genome shotgun (WGS) entry which is preliminary data.</text>
</comment>
<sequence>MSILYSDDRRFTYSCEVKISSKDDISFYIPISEIVNYLKANFKQIVYKRDNGNSIYRILQAKLIQDRYLVLFLQYINRNASDPAFADTITGKSRIVKKNTNEGGACAAHLVIDTNTLNTLFPNCFTASLEEMQGLSRGAVEDLLNYAIRNIAYQDPNDKNKTHKPQINITFLAANNFEEQLVTGKIKSVTAFKYEAFQSGALDPDEDEETRIQYKETHRLEFGKVNTGIINETFNKLAKLAKFSKSKGYDRLKVTHEVDHKTQSSDYNLDKVEQLTNEQTAQDIRVSPFAMKQRILLDKPIYLCDHKWHSELIRKMIEFI</sequence>